<comment type="caution">
    <text evidence="4">The sequence shown here is derived from an EMBL/GenBank/DDBJ whole genome shotgun (WGS) entry which is preliminary data.</text>
</comment>
<dbReference type="PANTHER" id="PTHR43278">
    <property type="entry name" value="NAD(P)H-DEPENDENT FMN-CONTAINING OXIDOREDUCTASE YWQN-RELATED"/>
    <property type="match status" value="1"/>
</dbReference>
<dbReference type="InterPro" id="IPR005025">
    <property type="entry name" value="FMN_Rdtase-like_dom"/>
</dbReference>
<keyword evidence="1" id="KW-0285">Flavoprotein</keyword>
<accession>A0A2N5ZD82</accession>
<dbReference type="EMBL" id="PKTG01000109">
    <property type="protein sequence ID" value="PLX16628.1"/>
    <property type="molecule type" value="Genomic_DNA"/>
</dbReference>
<evidence type="ECO:0000256" key="1">
    <source>
        <dbReference type="ARBA" id="ARBA00022630"/>
    </source>
</evidence>
<organism evidence="4 5">
    <name type="scientific">Muiribacterium halophilum</name>
    <dbReference type="NCBI Taxonomy" id="2053465"/>
    <lineage>
        <taxon>Bacteria</taxon>
        <taxon>Candidatus Muiribacteriota</taxon>
        <taxon>Candidatus Muiribacteriia</taxon>
        <taxon>Candidatus Muiribacteriales</taxon>
        <taxon>Candidatus Muiribacteriaceae</taxon>
        <taxon>Candidatus Muiribacterium</taxon>
    </lineage>
</organism>
<name>A0A2N5ZD82_MUIH1</name>
<evidence type="ECO:0000313" key="5">
    <source>
        <dbReference type="Proteomes" id="UP000234857"/>
    </source>
</evidence>
<dbReference type="InterPro" id="IPR029039">
    <property type="entry name" value="Flavoprotein-like_sf"/>
</dbReference>
<dbReference type="Pfam" id="PF03358">
    <property type="entry name" value="FMN_red"/>
    <property type="match status" value="1"/>
</dbReference>
<reference evidence="4 5" key="1">
    <citation type="submission" date="2017-11" db="EMBL/GenBank/DDBJ databases">
        <title>Genome-resolved metagenomics identifies genetic mobility, metabolic interactions, and unexpected diversity in perchlorate-reducing communities.</title>
        <authorList>
            <person name="Barnum T.P."/>
            <person name="Figueroa I.A."/>
            <person name="Carlstrom C.I."/>
            <person name="Lucas L.N."/>
            <person name="Engelbrektson A.L."/>
            <person name="Coates J.D."/>
        </authorList>
    </citation>
    <scope>NUCLEOTIDE SEQUENCE [LARGE SCALE GENOMIC DNA]</scope>
    <source>
        <strain evidence="4">BM706</strain>
    </source>
</reference>
<dbReference type="GO" id="GO:0016491">
    <property type="term" value="F:oxidoreductase activity"/>
    <property type="evidence" value="ECO:0007669"/>
    <property type="project" value="InterPro"/>
</dbReference>
<dbReference type="InterPro" id="IPR051796">
    <property type="entry name" value="ISF_SsuE-like"/>
</dbReference>
<sequence>MKIFTMIGSPNKDGSTAKIVNEIIIGAKENNYENVEFYVYDKEVKPCIACMACKSQKVDICVHNDDFTKAAKEFIEADVVIFGAPVYFGHITGPTKTFIDRMYTYVVDRNFNIRHIKGKKFITVVTSGAPVEYYASVTEYLNYWLGEFFKMEKLENIKVGDLMGPDSLEKQPEALKKALNIGKIL</sequence>
<evidence type="ECO:0000256" key="2">
    <source>
        <dbReference type="ARBA" id="ARBA00022643"/>
    </source>
</evidence>
<proteinExistence type="predicted"/>
<evidence type="ECO:0000259" key="3">
    <source>
        <dbReference type="Pfam" id="PF03358"/>
    </source>
</evidence>
<feature type="domain" description="NADPH-dependent FMN reductase-like" evidence="3">
    <location>
        <begin position="1"/>
        <end position="130"/>
    </location>
</feature>
<dbReference type="AlphaFoldDB" id="A0A2N5ZD82"/>
<keyword evidence="2" id="KW-0288">FMN</keyword>
<gene>
    <name evidence="4" type="ORF">C0601_09820</name>
</gene>
<protein>
    <submittedName>
        <fullName evidence="4">NADPH-dependent FMN reductase</fullName>
    </submittedName>
</protein>
<dbReference type="PANTHER" id="PTHR43278:SF2">
    <property type="entry name" value="IRON-SULFUR FLAVOPROTEIN"/>
    <property type="match status" value="1"/>
</dbReference>
<evidence type="ECO:0000313" key="4">
    <source>
        <dbReference type="EMBL" id="PLX16628.1"/>
    </source>
</evidence>
<dbReference type="Gene3D" id="3.40.50.360">
    <property type="match status" value="1"/>
</dbReference>
<dbReference type="Proteomes" id="UP000234857">
    <property type="component" value="Unassembled WGS sequence"/>
</dbReference>
<dbReference type="SUPFAM" id="SSF52218">
    <property type="entry name" value="Flavoproteins"/>
    <property type="match status" value="1"/>
</dbReference>